<organism evidence="12 13">
    <name type="scientific">Metallumcola ferriviriculae</name>
    <dbReference type="NCBI Taxonomy" id="3039180"/>
    <lineage>
        <taxon>Bacteria</taxon>
        <taxon>Bacillati</taxon>
        <taxon>Bacillota</taxon>
        <taxon>Clostridia</taxon>
        <taxon>Neomoorellales</taxon>
        <taxon>Desulfitibacteraceae</taxon>
        <taxon>Metallumcola</taxon>
    </lineage>
</organism>
<dbReference type="Proteomes" id="UP001329915">
    <property type="component" value="Chromosome"/>
</dbReference>
<proteinExistence type="inferred from homology"/>
<comment type="subcellular location">
    <subcellularLocation>
        <location evidence="1 9">Cytoplasm</location>
    </subcellularLocation>
</comment>
<dbReference type="InterPro" id="IPR003141">
    <property type="entry name" value="Pol/His_phosphatase_N"/>
</dbReference>
<feature type="domain" description="Polymerase/histidinol phosphatase N-terminal" evidence="11">
    <location>
        <begin position="332"/>
        <end position="399"/>
    </location>
</feature>
<dbReference type="HAMAP" id="MF_00356">
    <property type="entry name" value="DNApol_PolC"/>
    <property type="match status" value="1"/>
</dbReference>
<dbReference type="Gene3D" id="1.10.150.700">
    <property type="entry name" value="PolC, middle finger domain"/>
    <property type="match status" value="1"/>
</dbReference>
<dbReference type="RefSeq" id="WP_366921675.1">
    <property type="nucleotide sequence ID" value="NZ_CP121694.1"/>
</dbReference>
<comment type="function">
    <text evidence="9">Required for replicative DNA synthesis. This DNA polymerase also exhibits 3' to 5' exonuclease activity.</text>
</comment>
<evidence type="ECO:0000256" key="4">
    <source>
        <dbReference type="ARBA" id="ARBA00022705"/>
    </source>
</evidence>
<dbReference type="InterPro" id="IPR004365">
    <property type="entry name" value="NA-bd_OB_tRNA"/>
</dbReference>
<reference evidence="12 13" key="1">
    <citation type="submission" date="2023-04" db="EMBL/GenBank/DDBJ databases">
        <authorList>
            <person name="Hsu D."/>
        </authorList>
    </citation>
    <scope>NUCLEOTIDE SEQUENCE [LARGE SCALE GENOMIC DNA]</scope>
    <source>
        <strain evidence="12 13">MK1</strain>
    </source>
</reference>
<dbReference type="GO" id="GO:0008408">
    <property type="term" value="F:3'-5' exonuclease activity"/>
    <property type="evidence" value="ECO:0007669"/>
    <property type="project" value="UniProtKB-UniRule"/>
</dbReference>
<dbReference type="Pfam" id="PF14480">
    <property type="entry name" value="DNA_pol3_a_NI"/>
    <property type="match status" value="1"/>
</dbReference>
<dbReference type="InterPro" id="IPR004013">
    <property type="entry name" value="PHP_dom"/>
</dbReference>
<dbReference type="Gene3D" id="2.40.50.140">
    <property type="entry name" value="Nucleic acid-binding proteins"/>
    <property type="match status" value="1"/>
</dbReference>
<dbReference type="Pfam" id="PF07733">
    <property type="entry name" value="DNA_pol3_alpha"/>
    <property type="match status" value="2"/>
</dbReference>
<evidence type="ECO:0000256" key="3">
    <source>
        <dbReference type="ARBA" id="ARBA00022695"/>
    </source>
</evidence>
<gene>
    <name evidence="9" type="primary">polC</name>
    <name evidence="12" type="ORF">MFMK1_002085</name>
</gene>
<dbReference type="SUPFAM" id="SSF89550">
    <property type="entry name" value="PHP domain-like"/>
    <property type="match status" value="1"/>
</dbReference>
<dbReference type="GO" id="GO:0005737">
    <property type="term" value="C:cytoplasm"/>
    <property type="evidence" value="ECO:0007669"/>
    <property type="project" value="UniProtKB-SubCell"/>
</dbReference>
<dbReference type="InterPro" id="IPR016195">
    <property type="entry name" value="Pol/histidinol_Pase-like"/>
</dbReference>
<name>A0AAU0UPM7_9FIRM</name>
<keyword evidence="6 9" id="KW-0239">DNA-directed DNA polymerase</keyword>
<sequence length="1233" mass="138737">MGVELQASSDRSWVSKLQEMLALPDHLLQVLYQGKLSEVTVNKKRCLWRIALQFDELVSQQAINSLTELMKDSLGFQVSISVDYQLDDISLSQLCDRWDLLMETVCHQFPMVNSWSKEFRPEVKGNTLYLGLDKTIGIEYLLQKDFPAMLGEWLKGLLKTDVSVELIQTDTEAVDTNKLKETYLSKVEVTVPPPTGNNGKAGHKRQKNSTAPGVIKGKSISEGKKAITINQIKDEEKEVVVSGRIFSADIRQLKSERQLIMFNITDGTDSITVKAFAEKDEQWCESIKKDTWVKVRGSVQYDKYTQELTLFCYDINVAEAIVREDNADKKRVELHLHTKMSSLDAVTDIDAVIARAAKWGHPAVAITDHGVVQAFPEAFDSGKKHGIKIIYGVEGYLVNDDWRKDNNSPRYHIIILVKTKQGLENLYKIVSHSHLYHFYRKPLLRRSLVNEHRQGLLLGTACEAGELIQGYLNGAEENELLEIARWYDYIEIQPDGNNLFLIRLGKVSDQEDLHRLNQSLVRIGRELDKPVVATGDVHFLDPGHNIYRKILMSGQGYDDSEQPPLYFHTTEEMLNEFGYLGEEVAHQVVIDTPRAIAESIKELRPIPENLHPPEIPGADKEIVGMATSQALKIYGDPLPDLVKARLDKELNAIISNEFAVLYLIAHKLVKKSNEDGYLVGSRGSVGSSFVATMTGITEVNPLPPYYLCQHCGYTEFIEDGSVNSGVDLPDKDCPKCDSTLSKDGHDIPFEVFLGFKGDKVPDIDLNFSGEYQPRAHRFTEELFGKDFVFRAGTIATVAERTAFGFVKNYFNEREQMAKTAEINRLVQGITGVKRTTGQHPGGLMVVPQNLDIHKFSPIQRPANDTSSQIVTTHFDYHAISSRLVKLDILGHDDPTAIKMLEDLTGVDAKKVPLDEHKTMSLFSGVSALNVTPTEIRSDVGTYGIPEFGTRFVRQMLLDTKPKKFSDLVRISGLSHGTDVWLNNAQEIIRGGKATISQVISTRDDIMVFLIYKGMPSDLSFKIMEDVRKGRGLKAEYVEKMRECNVPSWYIDSCNKIKYMFPKAHAVAYVTMAYRIAYFKVYYPQAFYATFFTVRADQFDAQLIVQGRERVVKEIEALEAKGNTLSQKEKGLLTILEVALEMFSRGIRLLHVNLEKSSAEEFLIDTEGILPPFAALQGVGGQVAANIVNARQQRHFTSVEDLRFRGKVSTAVIEILSQHEVVKHLPASDQIALF</sequence>
<comment type="function">
    <text evidence="7">DNA polymerase III is a complex, multichain enzyme responsible for most of the replicative synthesis in bacteria. This DNA polymerase also exhibits 3' to 5' exonuclease activity. The alpha chain is the DNA polymerase.</text>
</comment>
<dbReference type="SMART" id="SM00481">
    <property type="entry name" value="POLIIIAc"/>
    <property type="match status" value="1"/>
</dbReference>
<dbReference type="InterPro" id="IPR044923">
    <property type="entry name" value="PolC_middle_finger_sf"/>
</dbReference>
<keyword evidence="9" id="KW-0540">Nuclease</keyword>
<dbReference type="NCBIfam" id="TIGR01405">
    <property type="entry name" value="polC_Gram_pos"/>
    <property type="match status" value="1"/>
</dbReference>
<dbReference type="InterPro" id="IPR012340">
    <property type="entry name" value="NA-bd_OB-fold"/>
</dbReference>
<dbReference type="Gene3D" id="3.30.1900.20">
    <property type="match status" value="2"/>
</dbReference>
<protein>
    <recommendedName>
        <fullName evidence="9">DNA polymerase III PolC-type</fullName>
        <shortName evidence="9">PolIII</shortName>
        <ecNumber evidence="9">2.7.7.7</ecNumber>
    </recommendedName>
</protein>
<dbReference type="CDD" id="cd07435">
    <property type="entry name" value="PHP_PolIIIA_POLC"/>
    <property type="match status" value="1"/>
</dbReference>
<dbReference type="Pfam" id="PF17657">
    <property type="entry name" value="DNA_pol3_finger"/>
    <property type="match status" value="1"/>
</dbReference>
<dbReference type="InterPro" id="IPR006308">
    <property type="entry name" value="Pol_III_a_PolC-type_gram_pos"/>
</dbReference>
<dbReference type="GO" id="GO:0003887">
    <property type="term" value="F:DNA-directed DNA polymerase activity"/>
    <property type="evidence" value="ECO:0007669"/>
    <property type="project" value="UniProtKB-UniRule"/>
</dbReference>
<dbReference type="InterPro" id="IPR040982">
    <property type="entry name" value="DNA_pol3_finger"/>
</dbReference>
<dbReference type="CDD" id="cd04484">
    <property type="entry name" value="polC_OBF"/>
    <property type="match status" value="1"/>
</dbReference>
<dbReference type="InterPro" id="IPR004805">
    <property type="entry name" value="DnaE2/DnaE/PolC"/>
</dbReference>
<dbReference type="EMBL" id="CP121694">
    <property type="protein sequence ID" value="WRO22260.1"/>
    <property type="molecule type" value="Genomic_DNA"/>
</dbReference>
<evidence type="ECO:0000313" key="13">
    <source>
        <dbReference type="Proteomes" id="UP001329915"/>
    </source>
</evidence>
<evidence type="ECO:0000256" key="1">
    <source>
        <dbReference type="ARBA" id="ARBA00004496"/>
    </source>
</evidence>
<dbReference type="InterPro" id="IPR011708">
    <property type="entry name" value="DNA_pol3_alpha_NTPase_dom"/>
</dbReference>
<keyword evidence="4 9" id="KW-0235">DNA replication</keyword>
<evidence type="ECO:0000256" key="8">
    <source>
        <dbReference type="ARBA" id="ARBA00049244"/>
    </source>
</evidence>
<keyword evidence="13" id="KW-1185">Reference proteome</keyword>
<dbReference type="Pfam" id="PF14579">
    <property type="entry name" value="HHH_6"/>
    <property type="match status" value="1"/>
</dbReference>
<dbReference type="Gene3D" id="1.10.150.870">
    <property type="match status" value="1"/>
</dbReference>
<comment type="similarity">
    <text evidence="9">Belongs to the DNA polymerase type-C family. PolC subfamily.</text>
</comment>
<evidence type="ECO:0000256" key="9">
    <source>
        <dbReference type="HAMAP-Rule" id="MF_00356"/>
    </source>
</evidence>
<dbReference type="InterPro" id="IPR028112">
    <property type="entry name" value="DNA_PolC-type_N_I"/>
</dbReference>
<evidence type="ECO:0000256" key="7">
    <source>
        <dbReference type="ARBA" id="ARBA00025611"/>
    </source>
</evidence>
<keyword evidence="9" id="KW-0963">Cytoplasm</keyword>
<dbReference type="Pfam" id="PF02811">
    <property type="entry name" value="PHP"/>
    <property type="match status" value="1"/>
</dbReference>
<dbReference type="Gene3D" id="3.20.20.140">
    <property type="entry name" value="Metal-dependent hydrolases"/>
    <property type="match status" value="1"/>
</dbReference>
<evidence type="ECO:0000256" key="6">
    <source>
        <dbReference type="ARBA" id="ARBA00022932"/>
    </source>
</evidence>
<dbReference type="Pfam" id="PF01336">
    <property type="entry name" value="tRNA_anti-codon"/>
    <property type="match status" value="1"/>
</dbReference>
<keyword evidence="2 9" id="KW-0808">Transferase</keyword>
<dbReference type="KEGG" id="dbc:MFMK1_002085"/>
<dbReference type="PANTHER" id="PTHR32294">
    <property type="entry name" value="DNA POLYMERASE III SUBUNIT ALPHA"/>
    <property type="match status" value="1"/>
</dbReference>
<dbReference type="Gene3D" id="6.10.140.1510">
    <property type="match status" value="1"/>
</dbReference>
<comment type="catalytic activity">
    <reaction evidence="8 9">
        <text>DNA(n) + a 2'-deoxyribonucleoside 5'-triphosphate = DNA(n+1) + diphosphate</text>
        <dbReference type="Rhea" id="RHEA:22508"/>
        <dbReference type="Rhea" id="RHEA-COMP:17339"/>
        <dbReference type="Rhea" id="RHEA-COMP:17340"/>
        <dbReference type="ChEBI" id="CHEBI:33019"/>
        <dbReference type="ChEBI" id="CHEBI:61560"/>
        <dbReference type="ChEBI" id="CHEBI:173112"/>
        <dbReference type="EC" id="2.7.7.7"/>
    </reaction>
</comment>
<keyword evidence="5 9" id="KW-0269">Exonuclease</keyword>
<dbReference type="NCBIfam" id="NF001688">
    <property type="entry name" value="PRK00448.1"/>
    <property type="match status" value="1"/>
</dbReference>
<accession>A0AAU0UPM7</accession>
<dbReference type="GO" id="GO:0003677">
    <property type="term" value="F:DNA binding"/>
    <property type="evidence" value="ECO:0007669"/>
    <property type="project" value="UniProtKB-UniRule"/>
</dbReference>
<keyword evidence="9" id="KW-0378">Hydrolase</keyword>
<dbReference type="GO" id="GO:0006261">
    <property type="term" value="P:DNA-templated DNA replication"/>
    <property type="evidence" value="ECO:0007669"/>
    <property type="project" value="UniProtKB-UniRule"/>
</dbReference>
<dbReference type="SUPFAM" id="SSF50249">
    <property type="entry name" value="Nucleic acid-binding proteins"/>
    <property type="match status" value="1"/>
</dbReference>
<dbReference type="InterPro" id="IPR029460">
    <property type="entry name" value="DNAPol_HHH"/>
</dbReference>
<evidence type="ECO:0000313" key="12">
    <source>
        <dbReference type="EMBL" id="WRO22260.1"/>
    </source>
</evidence>
<keyword evidence="3 9" id="KW-0548">Nucleotidyltransferase</keyword>
<dbReference type="PANTHER" id="PTHR32294:SF5">
    <property type="entry name" value="DNA POLYMERASE III POLC-TYPE"/>
    <property type="match status" value="1"/>
</dbReference>
<dbReference type="AlphaFoldDB" id="A0AAU0UPM7"/>
<evidence type="ECO:0000256" key="2">
    <source>
        <dbReference type="ARBA" id="ARBA00022679"/>
    </source>
</evidence>
<evidence type="ECO:0000259" key="11">
    <source>
        <dbReference type="SMART" id="SM00481"/>
    </source>
</evidence>
<dbReference type="EC" id="2.7.7.7" evidence="9"/>
<evidence type="ECO:0000256" key="5">
    <source>
        <dbReference type="ARBA" id="ARBA00022839"/>
    </source>
</evidence>
<feature type="region of interest" description="Disordered" evidence="10">
    <location>
        <begin position="190"/>
        <end position="215"/>
    </location>
</feature>
<evidence type="ECO:0000256" key="10">
    <source>
        <dbReference type="SAM" id="MobiDB-lite"/>
    </source>
</evidence>